<reference evidence="4" key="1">
    <citation type="submission" date="2014-03" db="EMBL/GenBank/DDBJ databases">
        <authorList>
            <person name="Aksoy S."/>
            <person name="Warren W."/>
            <person name="Wilson R.K."/>
        </authorList>
    </citation>
    <scope>NUCLEOTIDE SEQUENCE [LARGE SCALE GENOMIC DNA]</scope>
    <source>
        <strain evidence="4">IAEA</strain>
    </source>
</reference>
<sequence>MFKLEDPNKIATKSSVGHDIKIEKEKPRNLLNVKWAHAVNCQQLLYEALNSDFDMIEADIVLGKLFNKGPDIPIMAHPPLTSSDLSLDSFLFQIKLFNKNYPKKTKGIKLDFKSIEVFEGALDILKVAIPEMTYPIWLNADIIQGPGKGVRTQPVDPKRFLAGCIQFKEAVLSIGWTTDDDPTDEGSYTADDIKAMLTVIKENKINESGHIITFPLRAAFAARSKDVLHDLIRAADITNNCTITIWSAPSDRVDTEKLKQLILSFGSQRVYLDVPIDLQNQLNLSDLRTNLCNSFRVGPCSSLLYFTLASIEI</sequence>
<proteinExistence type="inferred from homology"/>
<dbReference type="PANTHER" id="PTHR21184:SF6">
    <property type="entry name" value="CONSERVED PLASMA MEMBRANE PROTEIN"/>
    <property type="match status" value="1"/>
</dbReference>
<organism evidence="3 4">
    <name type="scientific">Glossina brevipalpis</name>
    <dbReference type="NCBI Taxonomy" id="37001"/>
    <lineage>
        <taxon>Eukaryota</taxon>
        <taxon>Metazoa</taxon>
        <taxon>Ecdysozoa</taxon>
        <taxon>Arthropoda</taxon>
        <taxon>Hexapoda</taxon>
        <taxon>Insecta</taxon>
        <taxon>Pterygota</taxon>
        <taxon>Neoptera</taxon>
        <taxon>Endopterygota</taxon>
        <taxon>Diptera</taxon>
        <taxon>Brachycera</taxon>
        <taxon>Muscomorpha</taxon>
        <taxon>Hippoboscoidea</taxon>
        <taxon>Glossinidae</taxon>
        <taxon>Glossina</taxon>
    </lineage>
</organism>
<dbReference type="PANTHER" id="PTHR21184">
    <property type="entry name" value="MENORIN (DENDRITIC BRANCHING PROTEIN)"/>
    <property type="match status" value="1"/>
</dbReference>
<dbReference type="Proteomes" id="UP000091820">
    <property type="component" value="Unassembled WGS sequence"/>
</dbReference>
<evidence type="ECO:0000313" key="3">
    <source>
        <dbReference type="EnsemblMetazoa" id="GBRI015781-PA"/>
    </source>
</evidence>
<dbReference type="EnsemblMetazoa" id="GBRI015781-RA">
    <property type="protein sequence ID" value="GBRI015781-PA"/>
    <property type="gene ID" value="GBRI015781"/>
</dbReference>
<comment type="similarity">
    <text evidence="1">Belongs to the menorin family.</text>
</comment>
<evidence type="ECO:0000256" key="1">
    <source>
        <dbReference type="ARBA" id="ARBA00044953"/>
    </source>
</evidence>
<dbReference type="STRING" id="37001.A0A1A9WDN6"/>
<keyword evidence="4" id="KW-1185">Reference proteome</keyword>
<dbReference type="Pfam" id="PF10223">
    <property type="entry name" value="Menorin_N"/>
    <property type="match status" value="1"/>
</dbReference>
<name>A0A1A9WDN6_9MUSC</name>
<dbReference type="InterPro" id="IPR019356">
    <property type="entry name" value="Menorin_dom"/>
</dbReference>
<accession>A0A1A9WDN6</accession>
<reference evidence="3" key="2">
    <citation type="submission" date="2020-05" db="UniProtKB">
        <authorList>
            <consortium name="EnsemblMetazoa"/>
        </authorList>
    </citation>
    <scope>IDENTIFICATION</scope>
    <source>
        <strain evidence="3">IAEA</strain>
    </source>
</reference>
<dbReference type="GO" id="GO:0005615">
    <property type="term" value="C:extracellular space"/>
    <property type="evidence" value="ECO:0007669"/>
    <property type="project" value="TreeGrafter"/>
</dbReference>
<evidence type="ECO:0000259" key="2">
    <source>
        <dbReference type="Pfam" id="PF10223"/>
    </source>
</evidence>
<feature type="domain" description="Menorin-like" evidence="2">
    <location>
        <begin position="29"/>
        <end position="278"/>
    </location>
</feature>
<protein>
    <recommendedName>
        <fullName evidence="2">Menorin-like domain-containing protein</fullName>
    </recommendedName>
</protein>
<dbReference type="AlphaFoldDB" id="A0A1A9WDN6"/>
<evidence type="ECO:0000313" key="4">
    <source>
        <dbReference type="Proteomes" id="UP000091820"/>
    </source>
</evidence>
<dbReference type="VEuPathDB" id="VectorBase:GBRI015781"/>